<name>A0A6V8QWF6_TRIAP</name>
<comment type="caution">
    <text evidence="1">The sequence shown here is derived from an EMBL/GenBank/DDBJ whole genome shotgun (WGS) entry which is preliminary data.</text>
</comment>
<evidence type="ECO:0008006" key="3">
    <source>
        <dbReference type="Google" id="ProtNLM"/>
    </source>
</evidence>
<dbReference type="Proteomes" id="UP000517252">
    <property type="component" value="Unassembled WGS sequence"/>
</dbReference>
<reference evidence="1 2" key="1">
    <citation type="submission" date="2020-07" db="EMBL/GenBank/DDBJ databases">
        <title>Trichoderma asperellum IC-1 whole genome shotgun sequence.</title>
        <authorList>
            <person name="Kanamasa S."/>
            <person name="Takahashi H."/>
        </authorList>
    </citation>
    <scope>NUCLEOTIDE SEQUENCE [LARGE SCALE GENOMIC DNA]</scope>
    <source>
        <strain evidence="1 2">IC-1</strain>
    </source>
</reference>
<protein>
    <recommendedName>
        <fullName evidence="3">Acetoacetate decarboxylase</fullName>
    </recommendedName>
</protein>
<proteinExistence type="predicted"/>
<dbReference type="Gene3D" id="2.40.400.10">
    <property type="entry name" value="Acetoacetate decarboxylase-like"/>
    <property type="match status" value="1"/>
</dbReference>
<dbReference type="OrthoDB" id="4881739at2759"/>
<evidence type="ECO:0000313" key="2">
    <source>
        <dbReference type="Proteomes" id="UP000517252"/>
    </source>
</evidence>
<dbReference type="InterPro" id="IPR023375">
    <property type="entry name" value="ADC_dom_sf"/>
</dbReference>
<dbReference type="EMBL" id="BLZH01000007">
    <property type="protein sequence ID" value="GFP57001.1"/>
    <property type="molecule type" value="Genomic_DNA"/>
</dbReference>
<dbReference type="SUPFAM" id="SSF160104">
    <property type="entry name" value="Acetoacetate decarboxylase-like"/>
    <property type="match status" value="1"/>
</dbReference>
<dbReference type="Pfam" id="PF06314">
    <property type="entry name" value="ADC"/>
    <property type="match status" value="1"/>
</dbReference>
<dbReference type="InterPro" id="IPR010451">
    <property type="entry name" value="Acetoacetate_decarboxylase"/>
</dbReference>
<organism evidence="1 2">
    <name type="scientific">Trichoderma asperellum</name>
    <name type="common">Filamentous fungus</name>
    <dbReference type="NCBI Taxonomy" id="101201"/>
    <lineage>
        <taxon>Eukaryota</taxon>
        <taxon>Fungi</taxon>
        <taxon>Dikarya</taxon>
        <taxon>Ascomycota</taxon>
        <taxon>Pezizomycotina</taxon>
        <taxon>Sordariomycetes</taxon>
        <taxon>Hypocreomycetidae</taxon>
        <taxon>Hypocreales</taxon>
        <taxon>Hypocreaceae</taxon>
        <taxon>Trichoderma</taxon>
    </lineage>
</organism>
<dbReference type="AlphaFoldDB" id="A0A6V8QWF6"/>
<gene>
    <name evidence="1" type="ORF">TASIC1_0007049300</name>
</gene>
<dbReference type="GO" id="GO:0016829">
    <property type="term" value="F:lyase activity"/>
    <property type="evidence" value="ECO:0007669"/>
    <property type="project" value="InterPro"/>
</dbReference>
<evidence type="ECO:0000313" key="1">
    <source>
        <dbReference type="EMBL" id="GFP57001.1"/>
    </source>
</evidence>
<accession>A0A6V8QWF6</accession>
<sequence length="285" mass="31280">MLNGFSVPLSPAGKSSLVSPPPWHYSSDCMAIEYWTDPEAIAALLPPGLAVDESSAGRAFLWFLDWQFTGSDDELTDPARYQYREAFILVEAIFDGKPVNYCPYIFVDNDAAIARGWAQGFPKKHASVFQTRTFSAPGPAAAPLAPGSRFGASVSAHGERIATARIQLEEKVVDPRTVFNRPTVMRRYFPQLVAGRQDKPAVDELTMSLTDNLNIVDVWAAAAEVKMPEVFGEEVHLIAPLRVGRGYRFGMSYSVTDLSILKDYTAQPLSGEPVISSALLKEMDS</sequence>